<keyword evidence="1" id="KW-0812">Transmembrane</keyword>
<evidence type="ECO:0000313" key="3">
    <source>
        <dbReference type="Proteomes" id="UP001320119"/>
    </source>
</evidence>
<sequence>MAKVKFKISKKTRFMSHMLASVCFIGLFIWGWDLSVSDALAYLLVSLGFLAVIILISAVLGLALRFVRRTKTTVEEE</sequence>
<evidence type="ECO:0000256" key="1">
    <source>
        <dbReference type="SAM" id="Phobius"/>
    </source>
</evidence>
<organism evidence="2 3">
    <name type="scientific">Marinagarivorans cellulosilyticus</name>
    <dbReference type="NCBI Taxonomy" id="2721545"/>
    <lineage>
        <taxon>Bacteria</taxon>
        <taxon>Pseudomonadati</taxon>
        <taxon>Pseudomonadota</taxon>
        <taxon>Gammaproteobacteria</taxon>
        <taxon>Cellvibrionales</taxon>
        <taxon>Cellvibrionaceae</taxon>
        <taxon>Marinagarivorans</taxon>
    </lineage>
</organism>
<keyword evidence="1" id="KW-0472">Membrane</keyword>
<keyword evidence="1" id="KW-1133">Transmembrane helix</keyword>
<dbReference type="RefSeq" id="WP_236983784.1">
    <property type="nucleotide sequence ID" value="NZ_AP023086.1"/>
</dbReference>
<keyword evidence="3" id="KW-1185">Reference proteome</keyword>
<reference evidence="2 3" key="1">
    <citation type="journal article" date="2022" name="IScience">
        <title>An ultrasensitive nanofiber-based assay for enzymatic hydrolysis and deep-sea microbial degradation of cellulose.</title>
        <authorList>
            <person name="Tsudome M."/>
            <person name="Tachioka M."/>
            <person name="Miyazaki M."/>
            <person name="Uchimura K."/>
            <person name="Tsuda M."/>
            <person name="Takaki Y."/>
            <person name="Deguchi S."/>
        </authorList>
    </citation>
    <scope>NUCLEOTIDE SEQUENCE [LARGE SCALE GENOMIC DNA]</scope>
    <source>
        <strain evidence="2 3">GE09</strain>
    </source>
</reference>
<accession>A0AAN1WK05</accession>
<dbReference type="KEGG" id="marq:MARGE09_P3185"/>
<gene>
    <name evidence="2" type="ORF">MARGE09_P3185</name>
</gene>
<name>A0AAN1WK05_9GAMM</name>
<dbReference type="Proteomes" id="UP001320119">
    <property type="component" value="Chromosome"/>
</dbReference>
<dbReference type="EMBL" id="AP023086">
    <property type="protein sequence ID" value="BCD98984.1"/>
    <property type="molecule type" value="Genomic_DNA"/>
</dbReference>
<evidence type="ECO:0000313" key="2">
    <source>
        <dbReference type="EMBL" id="BCD98984.1"/>
    </source>
</evidence>
<feature type="transmembrane region" description="Helical" evidence="1">
    <location>
        <begin position="39"/>
        <end position="64"/>
    </location>
</feature>
<protein>
    <submittedName>
        <fullName evidence="2">Uncharacterized protein</fullName>
    </submittedName>
</protein>
<proteinExistence type="predicted"/>
<dbReference type="AlphaFoldDB" id="A0AAN1WK05"/>
<feature type="transmembrane region" description="Helical" evidence="1">
    <location>
        <begin position="12"/>
        <end position="33"/>
    </location>
</feature>